<dbReference type="InterPro" id="IPR052839">
    <property type="entry name" value="Mito_gene_expr_regulator"/>
</dbReference>
<keyword evidence="3" id="KW-1185">Reference proteome</keyword>
<dbReference type="InterPro" id="IPR046824">
    <property type="entry name" value="Mss51-like_C"/>
</dbReference>
<evidence type="ECO:0000313" key="3">
    <source>
        <dbReference type="Proteomes" id="UP001324427"/>
    </source>
</evidence>
<gene>
    <name evidence="2" type="ORF">LTR36_004357</name>
</gene>
<dbReference type="PANTHER" id="PTHR46920:SF1">
    <property type="entry name" value="PROTEIN MSS51 HOMOLOG, MITOCHONDRIAL-RELATED"/>
    <property type="match status" value="1"/>
</dbReference>
<comment type="caution">
    <text evidence="2">The sequence shown here is derived from an EMBL/GenBank/DDBJ whole genome shotgun (WGS) entry which is preliminary data.</text>
</comment>
<organism evidence="2 3">
    <name type="scientific">Oleoguttula mirabilis</name>
    <dbReference type="NCBI Taxonomy" id="1507867"/>
    <lineage>
        <taxon>Eukaryota</taxon>
        <taxon>Fungi</taxon>
        <taxon>Dikarya</taxon>
        <taxon>Ascomycota</taxon>
        <taxon>Pezizomycotina</taxon>
        <taxon>Dothideomycetes</taxon>
        <taxon>Dothideomycetidae</taxon>
        <taxon>Mycosphaerellales</taxon>
        <taxon>Teratosphaeriaceae</taxon>
        <taxon>Oleoguttula</taxon>
    </lineage>
</organism>
<dbReference type="AlphaFoldDB" id="A0AAV9JH05"/>
<proteinExistence type="predicted"/>
<evidence type="ECO:0000259" key="1">
    <source>
        <dbReference type="Pfam" id="PF20179"/>
    </source>
</evidence>
<dbReference type="EMBL" id="JAVFHQ010000025">
    <property type="protein sequence ID" value="KAK4544466.1"/>
    <property type="molecule type" value="Genomic_DNA"/>
</dbReference>
<dbReference type="PANTHER" id="PTHR46920">
    <property type="match status" value="1"/>
</dbReference>
<feature type="domain" description="Mitochondrial splicing suppressor 51-like C-terminal" evidence="1">
    <location>
        <begin position="101"/>
        <end position="284"/>
    </location>
</feature>
<reference evidence="2 3" key="1">
    <citation type="submission" date="2021-11" db="EMBL/GenBank/DDBJ databases">
        <title>Black yeast isolated from Biological Soil Crust.</title>
        <authorList>
            <person name="Kurbessoian T."/>
        </authorList>
    </citation>
    <scope>NUCLEOTIDE SEQUENCE [LARGE SCALE GENOMIC DNA]</scope>
    <source>
        <strain evidence="2 3">CCFEE 5522</strain>
    </source>
</reference>
<evidence type="ECO:0000313" key="2">
    <source>
        <dbReference type="EMBL" id="KAK4544466.1"/>
    </source>
</evidence>
<dbReference type="Pfam" id="PF20179">
    <property type="entry name" value="MSS51_C"/>
    <property type="match status" value="1"/>
</dbReference>
<name>A0AAV9JH05_9PEZI</name>
<sequence length="309" mass="34699">MQRYYSLVGELEIYKLSHFEAHNTTSAAVTPTKAKFSDSAPSLSSLDGWLEYYHRISDKRNISSYIAADFSFDVTDDDVDESAARKRWRHLLLATDSLTMPLTILAALEDAVPGLPSIATLTLHIVGAAGKEFRRLKLFEEILHLLPTVEHLRVVLVGPESPGSSAGQTGDYEQDIELDCCSTCTANGRRRTVTSFQGGYHEYAAKPAYTKPDLAVLLHSGRSQAHVKEWEPSTRFLVDSGTRTLCTTYTEREAREETAELDELDARFMVRPEVNKWRGLAPLPELLDGPEHGAYYNNYYRYIFQGKAL</sequence>
<protein>
    <recommendedName>
        <fullName evidence="1">Mitochondrial splicing suppressor 51-like C-terminal domain-containing protein</fullName>
    </recommendedName>
</protein>
<dbReference type="Proteomes" id="UP001324427">
    <property type="component" value="Unassembled WGS sequence"/>
</dbReference>
<accession>A0AAV9JH05</accession>